<evidence type="ECO:0000313" key="1">
    <source>
        <dbReference type="EMBL" id="PRQ46704.1"/>
    </source>
</evidence>
<dbReference type="Gramene" id="PRQ46704">
    <property type="protein sequence ID" value="PRQ46704"/>
    <property type="gene ID" value="RchiOBHm_Chr2g0091871"/>
</dbReference>
<keyword evidence="2" id="KW-1185">Reference proteome</keyword>
<gene>
    <name evidence="1" type="ORF">RchiOBHm_Chr2g0091871</name>
</gene>
<accession>A0A2P6RJU9</accession>
<name>A0A2P6RJU9_ROSCH</name>
<dbReference type="AlphaFoldDB" id="A0A2P6RJU9"/>
<sequence length="48" mass="5173">MVSSTSLKCDDLTGLPFTFPRTIIREVVPQPYGGRTMLCPALLSCGAE</sequence>
<reference evidence="1 2" key="1">
    <citation type="journal article" date="2018" name="Nat. Genet.">
        <title>The Rosa genome provides new insights in the design of modern roses.</title>
        <authorList>
            <person name="Bendahmane M."/>
        </authorList>
    </citation>
    <scope>NUCLEOTIDE SEQUENCE [LARGE SCALE GENOMIC DNA]</scope>
    <source>
        <strain evidence="2">cv. Old Blush</strain>
    </source>
</reference>
<organism evidence="1 2">
    <name type="scientific">Rosa chinensis</name>
    <name type="common">China rose</name>
    <dbReference type="NCBI Taxonomy" id="74649"/>
    <lineage>
        <taxon>Eukaryota</taxon>
        <taxon>Viridiplantae</taxon>
        <taxon>Streptophyta</taxon>
        <taxon>Embryophyta</taxon>
        <taxon>Tracheophyta</taxon>
        <taxon>Spermatophyta</taxon>
        <taxon>Magnoliopsida</taxon>
        <taxon>eudicotyledons</taxon>
        <taxon>Gunneridae</taxon>
        <taxon>Pentapetalae</taxon>
        <taxon>rosids</taxon>
        <taxon>fabids</taxon>
        <taxon>Rosales</taxon>
        <taxon>Rosaceae</taxon>
        <taxon>Rosoideae</taxon>
        <taxon>Rosoideae incertae sedis</taxon>
        <taxon>Rosa</taxon>
    </lineage>
</organism>
<proteinExistence type="predicted"/>
<protein>
    <submittedName>
        <fullName evidence="1">Uncharacterized protein</fullName>
    </submittedName>
</protein>
<dbReference type="Proteomes" id="UP000238479">
    <property type="component" value="Chromosome 2"/>
</dbReference>
<evidence type="ECO:0000313" key="2">
    <source>
        <dbReference type="Proteomes" id="UP000238479"/>
    </source>
</evidence>
<comment type="caution">
    <text evidence="1">The sequence shown here is derived from an EMBL/GenBank/DDBJ whole genome shotgun (WGS) entry which is preliminary data.</text>
</comment>
<dbReference type="EMBL" id="PDCK01000040">
    <property type="protein sequence ID" value="PRQ46704.1"/>
    <property type="molecule type" value="Genomic_DNA"/>
</dbReference>